<gene>
    <name evidence="1" type="ORF">RU08_24700</name>
</gene>
<dbReference type="Proteomes" id="UP000032068">
    <property type="component" value="Unassembled WGS sequence"/>
</dbReference>
<comment type="caution">
    <text evidence="1">The sequence shown here is derived from an EMBL/GenBank/DDBJ whole genome shotgun (WGS) entry which is preliminary data.</text>
</comment>
<dbReference type="EMBL" id="JXQW01000118">
    <property type="protein sequence ID" value="KIP88633.1"/>
    <property type="molecule type" value="Genomic_DNA"/>
</dbReference>
<reference evidence="1 2" key="1">
    <citation type="submission" date="2014-12" db="EMBL/GenBank/DDBJ databases">
        <title>16Stimator: statistical estimation of ribosomal gene copy numbers from draft genome assemblies.</title>
        <authorList>
            <person name="Perisin M.A."/>
            <person name="Vetter M."/>
            <person name="Gilbert J.A."/>
            <person name="Bergelson J."/>
        </authorList>
    </citation>
    <scope>NUCLEOTIDE SEQUENCE [LARGE SCALE GENOMIC DNA]</scope>
    <source>
        <strain evidence="1 2">MEJ086</strain>
    </source>
</reference>
<evidence type="ECO:0000313" key="2">
    <source>
        <dbReference type="Proteomes" id="UP000032068"/>
    </source>
</evidence>
<accession>A0A0D0IZZ3</accession>
<sequence length="176" mass="19694">MTNGRVKRARALFMPIAVLEHHAAVDPKLSIYEICDQLEKVWIQVTEEVRTGSFGLGATAIQHLNKLVSESLDADAIEFKRPETWSDFFSECGAIEDDVDSVCSWLFSELYWNRLTAARLATSWMYINAVRLRTGHSQIAFSLDKLGPLLESLSGSGPPIYDGQSFSLGDYTNDML</sequence>
<organism evidence="1 2">
    <name type="scientific">Pseudomonas fulva</name>
    <dbReference type="NCBI Taxonomy" id="47880"/>
    <lineage>
        <taxon>Bacteria</taxon>
        <taxon>Pseudomonadati</taxon>
        <taxon>Pseudomonadota</taxon>
        <taxon>Gammaproteobacteria</taxon>
        <taxon>Pseudomonadales</taxon>
        <taxon>Pseudomonadaceae</taxon>
        <taxon>Pseudomonas</taxon>
    </lineage>
</organism>
<dbReference type="OrthoDB" id="9889971at2"/>
<proteinExistence type="predicted"/>
<dbReference type="RefSeq" id="WP_042556541.1">
    <property type="nucleotide sequence ID" value="NZ_JXQW01000118.1"/>
</dbReference>
<name>A0A0D0IZZ3_9PSED</name>
<protein>
    <submittedName>
        <fullName evidence="1">Uncharacterized protein</fullName>
    </submittedName>
</protein>
<evidence type="ECO:0000313" key="1">
    <source>
        <dbReference type="EMBL" id="KIP88633.1"/>
    </source>
</evidence>
<dbReference type="AlphaFoldDB" id="A0A0D0IZZ3"/>